<dbReference type="PANTHER" id="PTHR24078:SF553">
    <property type="entry name" value="DNAJ HOMOLOG SUBFAMILY B MEMBER 5"/>
    <property type="match status" value="1"/>
</dbReference>
<accession>A0A2H3JTE7</accession>
<dbReference type="SUPFAM" id="SSF49493">
    <property type="entry name" value="HSP40/DnaJ peptide-binding domain"/>
    <property type="match status" value="1"/>
</dbReference>
<dbReference type="GO" id="GO:0006457">
    <property type="term" value="P:protein folding"/>
    <property type="evidence" value="ECO:0007669"/>
    <property type="project" value="InterPro"/>
</dbReference>
<dbReference type="CDD" id="cd06257">
    <property type="entry name" value="DnaJ"/>
    <property type="match status" value="1"/>
</dbReference>
<evidence type="ECO:0000256" key="1">
    <source>
        <dbReference type="ARBA" id="ARBA00023186"/>
    </source>
</evidence>
<gene>
    <name evidence="4" type="ORF">WOLCODRAFT_29507</name>
</gene>
<feature type="compositionally biased region" description="Polar residues" evidence="2">
    <location>
        <begin position="192"/>
        <end position="202"/>
    </location>
</feature>
<dbReference type="OrthoDB" id="10250354at2759"/>
<dbReference type="SUPFAM" id="SSF46565">
    <property type="entry name" value="Chaperone J-domain"/>
    <property type="match status" value="1"/>
</dbReference>
<dbReference type="Gene3D" id="1.10.287.110">
    <property type="entry name" value="DnaJ domain"/>
    <property type="match status" value="1"/>
</dbReference>
<dbReference type="InterPro" id="IPR051339">
    <property type="entry name" value="DnaJ_subfamily_B"/>
</dbReference>
<dbReference type="Pfam" id="PF00226">
    <property type="entry name" value="DnaJ"/>
    <property type="match status" value="1"/>
</dbReference>
<feature type="domain" description="J" evidence="3">
    <location>
        <begin position="9"/>
        <end position="76"/>
    </location>
</feature>
<dbReference type="GO" id="GO:0051087">
    <property type="term" value="F:protein-folding chaperone binding"/>
    <property type="evidence" value="ECO:0007669"/>
    <property type="project" value="TreeGrafter"/>
</dbReference>
<feature type="compositionally biased region" description="Polar residues" evidence="2">
    <location>
        <begin position="164"/>
        <end position="185"/>
    </location>
</feature>
<dbReference type="EMBL" id="KB467987">
    <property type="protein sequence ID" value="PCH39367.1"/>
    <property type="molecule type" value="Genomic_DNA"/>
</dbReference>
<dbReference type="GO" id="GO:0051082">
    <property type="term" value="F:unfolded protein binding"/>
    <property type="evidence" value="ECO:0007669"/>
    <property type="project" value="InterPro"/>
</dbReference>
<keyword evidence="1" id="KW-0143">Chaperone</keyword>
<dbReference type="OMA" id="KDAMHIK"/>
<evidence type="ECO:0000313" key="4">
    <source>
        <dbReference type="EMBL" id="PCH39367.1"/>
    </source>
</evidence>
<dbReference type="Gene3D" id="2.60.260.20">
    <property type="entry name" value="Urease metallochaperone UreE, N-terminal domain"/>
    <property type="match status" value="2"/>
</dbReference>
<feature type="region of interest" description="Disordered" evidence="2">
    <location>
        <begin position="71"/>
        <end position="141"/>
    </location>
</feature>
<dbReference type="Pfam" id="PF01556">
    <property type="entry name" value="DnaJ_C"/>
    <property type="match status" value="1"/>
</dbReference>
<feature type="compositionally biased region" description="Polar residues" evidence="2">
    <location>
        <begin position="83"/>
        <end position="95"/>
    </location>
</feature>
<organism evidence="4 5">
    <name type="scientific">Wolfiporia cocos (strain MD-104)</name>
    <name type="common">Brown rot fungus</name>
    <dbReference type="NCBI Taxonomy" id="742152"/>
    <lineage>
        <taxon>Eukaryota</taxon>
        <taxon>Fungi</taxon>
        <taxon>Dikarya</taxon>
        <taxon>Basidiomycota</taxon>
        <taxon>Agaricomycotina</taxon>
        <taxon>Agaricomycetes</taxon>
        <taxon>Polyporales</taxon>
        <taxon>Phaeolaceae</taxon>
        <taxon>Wolfiporia</taxon>
    </lineage>
</organism>
<dbReference type="PANTHER" id="PTHR24078">
    <property type="entry name" value="DNAJ HOMOLOG SUBFAMILY C MEMBER"/>
    <property type="match status" value="1"/>
</dbReference>
<dbReference type="SMART" id="SM00271">
    <property type="entry name" value="DnaJ"/>
    <property type="match status" value="1"/>
</dbReference>
<name>A0A2H3JTE7_WOLCO</name>
<evidence type="ECO:0000256" key="2">
    <source>
        <dbReference type="SAM" id="MobiDB-lite"/>
    </source>
</evidence>
<feature type="compositionally biased region" description="Basic residues" evidence="2">
    <location>
        <begin position="71"/>
        <end position="82"/>
    </location>
</feature>
<protein>
    <submittedName>
        <fullName evidence="4">DnaJ-domain-containing protein</fullName>
    </submittedName>
</protein>
<feature type="compositionally biased region" description="Polar residues" evidence="2">
    <location>
        <begin position="117"/>
        <end position="127"/>
    </location>
</feature>
<evidence type="ECO:0000259" key="3">
    <source>
        <dbReference type="PROSITE" id="PS50076"/>
    </source>
</evidence>
<reference evidence="4 5" key="1">
    <citation type="journal article" date="2012" name="Science">
        <title>The Paleozoic origin of enzymatic lignin decomposition reconstructed from 31 fungal genomes.</title>
        <authorList>
            <person name="Floudas D."/>
            <person name="Binder M."/>
            <person name="Riley R."/>
            <person name="Barry K."/>
            <person name="Blanchette R.A."/>
            <person name="Henrissat B."/>
            <person name="Martinez A.T."/>
            <person name="Otillar R."/>
            <person name="Spatafora J.W."/>
            <person name="Yadav J.S."/>
            <person name="Aerts A."/>
            <person name="Benoit I."/>
            <person name="Boyd A."/>
            <person name="Carlson A."/>
            <person name="Copeland A."/>
            <person name="Coutinho P.M."/>
            <person name="de Vries R.P."/>
            <person name="Ferreira P."/>
            <person name="Findley K."/>
            <person name="Foster B."/>
            <person name="Gaskell J."/>
            <person name="Glotzer D."/>
            <person name="Gorecki P."/>
            <person name="Heitman J."/>
            <person name="Hesse C."/>
            <person name="Hori C."/>
            <person name="Igarashi K."/>
            <person name="Jurgens J.A."/>
            <person name="Kallen N."/>
            <person name="Kersten P."/>
            <person name="Kohler A."/>
            <person name="Kuees U."/>
            <person name="Kumar T.K.A."/>
            <person name="Kuo A."/>
            <person name="LaButti K."/>
            <person name="Larrondo L.F."/>
            <person name="Lindquist E."/>
            <person name="Ling A."/>
            <person name="Lombard V."/>
            <person name="Lucas S."/>
            <person name="Lundell T."/>
            <person name="Martin R."/>
            <person name="McLaughlin D.J."/>
            <person name="Morgenstern I."/>
            <person name="Morin E."/>
            <person name="Murat C."/>
            <person name="Nagy L.G."/>
            <person name="Nolan M."/>
            <person name="Ohm R.A."/>
            <person name="Patyshakuliyeva A."/>
            <person name="Rokas A."/>
            <person name="Ruiz-Duenas F.J."/>
            <person name="Sabat G."/>
            <person name="Salamov A."/>
            <person name="Samejima M."/>
            <person name="Schmutz J."/>
            <person name="Slot J.C."/>
            <person name="St John F."/>
            <person name="Stenlid J."/>
            <person name="Sun H."/>
            <person name="Sun S."/>
            <person name="Syed K."/>
            <person name="Tsang A."/>
            <person name="Wiebenga A."/>
            <person name="Young D."/>
            <person name="Pisabarro A."/>
            <person name="Eastwood D.C."/>
            <person name="Martin F."/>
            <person name="Cullen D."/>
            <person name="Grigoriev I.V."/>
            <person name="Hibbett D.S."/>
        </authorList>
    </citation>
    <scope>NUCLEOTIDE SEQUENCE [LARGE SCALE GENOMIC DNA]</scope>
    <source>
        <strain evidence="4 5">MD-104</strain>
    </source>
</reference>
<feature type="region of interest" description="Disordered" evidence="2">
    <location>
        <begin position="159"/>
        <end position="207"/>
    </location>
</feature>
<dbReference type="InterPro" id="IPR008971">
    <property type="entry name" value="HSP40/DnaJ_pept-bd"/>
</dbReference>
<dbReference type="PRINTS" id="PR00625">
    <property type="entry name" value="JDOMAIN"/>
</dbReference>
<dbReference type="GO" id="GO:0006413">
    <property type="term" value="P:translational initiation"/>
    <property type="evidence" value="ECO:0007669"/>
    <property type="project" value="TreeGrafter"/>
</dbReference>
<dbReference type="STRING" id="742152.A0A2H3JTE7"/>
<dbReference type="PROSITE" id="PS50076">
    <property type="entry name" value="DNAJ_2"/>
    <property type="match status" value="1"/>
</dbReference>
<dbReference type="InterPro" id="IPR001623">
    <property type="entry name" value="DnaJ_domain"/>
</dbReference>
<dbReference type="GO" id="GO:0005829">
    <property type="term" value="C:cytosol"/>
    <property type="evidence" value="ECO:0007669"/>
    <property type="project" value="TreeGrafter"/>
</dbReference>
<sequence length="438" mass="49939">MAVTVNDTEDYQVLGLRSANASEEEIKAAYKKLALQWHPDRHIHDKEEAQQKFIEINEAYRSMLDDCRQRKPRKFSNARPKHNPSTTTSGTSSQAPRVVPRKAEGTNFSDSTKSKTPEISSKFSSGTAKKEPHDRGSSPVKKFPLAFVDEYDKRVHPATVVSERGSSTQSVEQSRAQYDTRPSLTSRKRQTRQSSQDSNRSGIQHKRFKLDYTDAERKIEPQISTNSSFSLRGPSESFSEDWIFPLPLTLEDLYFCRLRTYSVTRLLRCGQMQKVDIDLHILPQWCTGTRIRVPGRGNERRDGSFQDVVFVVKEEPHPRFSRIDDDLVVIVNTSVDHTYRQTKSMAIRAGTQKTTKVYYVHGIDGEEYALSCTTRPSSQTSDSRVVGAGMPVYRGGKIIGKGDLVVRWKFARSEIPPKTKTVWDLLRRFCPSVHPRSY</sequence>
<evidence type="ECO:0000313" key="5">
    <source>
        <dbReference type="Proteomes" id="UP000218811"/>
    </source>
</evidence>
<keyword evidence="5" id="KW-1185">Reference proteome</keyword>
<proteinExistence type="predicted"/>
<dbReference type="InterPro" id="IPR036869">
    <property type="entry name" value="J_dom_sf"/>
</dbReference>
<dbReference type="AlphaFoldDB" id="A0A2H3JTE7"/>
<dbReference type="Proteomes" id="UP000218811">
    <property type="component" value="Unassembled WGS sequence"/>
</dbReference>
<dbReference type="InterPro" id="IPR002939">
    <property type="entry name" value="DnaJ_C"/>
</dbReference>